<sequence>MEVKRVCRQWNMEEEQVAVSLQHVQQRMTALWLWTDLSLQRLQARQDLREVLLAWAQLPQRACAEAHWRKAQEEAQNGTQLQQQFEVIVRRRWTDRSLSYHRREVRESSLLWLFLGWRRVATHQGAIRRRLRSRRRALSVAEQWAEDGDFQTVRMVFDSWQTALCTARQDWLDQRRQWLESLLQQFPGSPASASARPRLTLDWTQKPDSAVSSPLRRPRMLDETEASHLPLPTSPGLPEHAEEHPHVQAPSPTSTSPSRRSPASSPTFGVANFTAKLKQFTFGLPLSA</sequence>
<feature type="compositionally biased region" description="Polar residues" evidence="1">
    <location>
        <begin position="202"/>
        <end position="212"/>
    </location>
</feature>
<evidence type="ECO:0000313" key="2">
    <source>
        <dbReference type="EMBL" id="CAK9095506.1"/>
    </source>
</evidence>
<keyword evidence="3" id="KW-1185">Reference proteome</keyword>
<organism evidence="2 3">
    <name type="scientific">Durusdinium trenchii</name>
    <dbReference type="NCBI Taxonomy" id="1381693"/>
    <lineage>
        <taxon>Eukaryota</taxon>
        <taxon>Sar</taxon>
        <taxon>Alveolata</taxon>
        <taxon>Dinophyceae</taxon>
        <taxon>Suessiales</taxon>
        <taxon>Symbiodiniaceae</taxon>
        <taxon>Durusdinium</taxon>
    </lineage>
</organism>
<proteinExistence type="predicted"/>
<comment type="caution">
    <text evidence="2">The sequence shown here is derived from an EMBL/GenBank/DDBJ whole genome shotgun (WGS) entry which is preliminary data.</text>
</comment>
<reference evidence="2 3" key="1">
    <citation type="submission" date="2024-02" db="EMBL/GenBank/DDBJ databases">
        <authorList>
            <person name="Chen Y."/>
            <person name="Shah S."/>
            <person name="Dougan E. K."/>
            <person name="Thang M."/>
            <person name="Chan C."/>
        </authorList>
    </citation>
    <scope>NUCLEOTIDE SEQUENCE [LARGE SCALE GENOMIC DNA]</scope>
</reference>
<evidence type="ECO:0000256" key="1">
    <source>
        <dbReference type="SAM" id="MobiDB-lite"/>
    </source>
</evidence>
<feature type="compositionally biased region" description="Low complexity" evidence="1">
    <location>
        <begin position="249"/>
        <end position="267"/>
    </location>
</feature>
<gene>
    <name evidence="2" type="ORF">SCF082_LOCUS44858</name>
</gene>
<feature type="region of interest" description="Disordered" evidence="1">
    <location>
        <begin position="187"/>
        <end position="267"/>
    </location>
</feature>
<name>A0ABP0R4L0_9DINO</name>
<evidence type="ECO:0000313" key="3">
    <source>
        <dbReference type="Proteomes" id="UP001642464"/>
    </source>
</evidence>
<dbReference type="Proteomes" id="UP001642464">
    <property type="component" value="Unassembled WGS sequence"/>
</dbReference>
<dbReference type="EMBL" id="CAXAMM010040796">
    <property type="protein sequence ID" value="CAK9095506.1"/>
    <property type="molecule type" value="Genomic_DNA"/>
</dbReference>
<accession>A0ABP0R4L0</accession>
<protein>
    <submittedName>
        <fullName evidence="2">Beta-glucosidase 1B</fullName>
    </submittedName>
</protein>